<evidence type="ECO:0000313" key="2">
    <source>
        <dbReference type="Proteomes" id="UP001054945"/>
    </source>
</evidence>
<sequence length="110" mass="12028">MLSGYYPAPSRQVGSDSCLELDIPLFGFHNLVENDCMARGECLSSAEGRFLSFGACLSTTPADKYENLFYGQQSLAAATTPHQVYQKAPINSQIEMDSSIHTAASLKRYP</sequence>
<comment type="caution">
    <text evidence="1">The sequence shown here is derived from an EMBL/GenBank/DDBJ whole genome shotgun (WGS) entry which is preliminary data.</text>
</comment>
<reference evidence="1 2" key="1">
    <citation type="submission" date="2021-06" db="EMBL/GenBank/DDBJ databases">
        <title>Caerostris extrusa draft genome.</title>
        <authorList>
            <person name="Kono N."/>
            <person name="Arakawa K."/>
        </authorList>
    </citation>
    <scope>NUCLEOTIDE SEQUENCE [LARGE SCALE GENOMIC DNA]</scope>
</reference>
<keyword evidence="2" id="KW-1185">Reference proteome</keyword>
<dbReference type="Proteomes" id="UP001054945">
    <property type="component" value="Unassembled WGS sequence"/>
</dbReference>
<evidence type="ECO:0000313" key="1">
    <source>
        <dbReference type="EMBL" id="GIY26376.1"/>
    </source>
</evidence>
<accession>A0AAV4RZW8</accession>
<dbReference type="AlphaFoldDB" id="A0AAV4RZW8"/>
<gene>
    <name evidence="1" type="ORF">CEXT_108231</name>
</gene>
<dbReference type="EMBL" id="BPLR01008675">
    <property type="protein sequence ID" value="GIY26376.1"/>
    <property type="molecule type" value="Genomic_DNA"/>
</dbReference>
<name>A0AAV4RZW8_CAEEX</name>
<protein>
    <submittedName>
        <fullName evidence="1">Uncharacterized protein</fullName>
    </submittedName>
</protein>
<proteinExistence type="predicted"/>
<organism evidence="1 2">
    <name type="scientific">Caerostris extrusa</name>
    <name type="common">Bark spider</name>
    <name type="synonym">Caerostris bankana</name>
    <dbReference type="NCBI Taxonomy" id="172846"/>
    <lineage>
        <taxon>Eukaryota</taxon>
        <taxon>Metazoa</taxon>
        <taxon>Ecdysozoa</taxon>
        <taxon>Arthropoda</taxon>
        <taxon>Chelicerata</taxon>
        <taxon>Arachnida</taxon>
        <taxon>Araneae</taxon>
        <taxon>Araneomorphae</taxon>
        <taxon>Entelegynae</taxon>
        <taxon>Araneoidea</taxon>
        <taxon>Araneidae</taxon>
        <taxon>Caerostris</taxon>
    </lineage>
</organism>